<dbReference type="Pfam" id="PF04149">
    <property type="entry name" value="DUF397"/>
    <property type="match status" value="1"/>
</dbReference>
<accession>A0A4V2YKR1</accession>
<dbReference type="AlphaFoldDB" id="A0A4V2YKR1"/>
<sequence>MTTTQFTQWRKSSRSGNQSACVEVGSAPDLVGIRDTKDRDSGTLAVPRDAWARFVAAVKADHFCD</sequence>
<dbReference type="RefSeq" id="WP_132489943.1">
    <property type="nucleotide sequence ID" value="NZ_SMKW01000041.1"/>
</dbReference>
<evidence type="ECO:0000313" key="3">
    <source>
        <dbReference type="EMBL" id="TDD43187.1"/>
    </source>
</evidence>
<keyword evidence="4" id="KW-1185">Reference proteome</keyword>
<dbReference type="InterPro" id="IPR007278">
    <property type="entry name" value="DUF397"/>
</dbReference>
<dbReference type="Proteomes" id="UP000294947">
    <property type="component" value="Unassembled WGS sequence"/>
</dbReference>
<evidence type="ECO:0000313" key="4">
    <source>
        <dbReference type="Proteomes" id="UP000294947"/>
    </source>
</evidence>
<comment type="caution">
    <text evidence="3">The sequence shown here is derived from an EMBL/GenBank/DDBJ whole genome shotgun (WGS) entry which is preliminary data.</text>
</comment>
<gene>
    <name evidence="3" type="ORF">E1288_27385</name>
</gene>
<feature type="region of interest" description="Disordered" evidence="1">
    <location>
        <begin position="1"/>
        <end position="21"/>
    </location>
</feature>
<feature type="compositionally biased region" description="Polar residues" evidence="1">
    <location>
        <begin position="1"/>
        <end position="20"/>
    </location>
</feature>
<evidence type="ECO:0000256" key="1">
    <source>
        <dbReference type="SAM" id="MobiDB-lite"/>
    </source>
</evidence>
<dbReference type="OrthoDB" id="4267227at2"/>
<evidence type="ECO:0000259" key="2">
    <source>
        <dbReference type="Pfam" id="PF04149"/>
    </source>
</evidence>
<reference evidence="3 4" key="1">
    <citation type="submission" date="2019-03" db="EMBL/GenBank/DDBJ databases">
        <title>Draft genome sequences of novel Actinobacteria.</title>
        <authorList>
            <person name="Sahin N."/>
            <person name="Ay H."/>
            <person name="Saygin H."/>
        </authorList>
    </citation>
    <scope>NUCLEOTIDE SEQUENCE [LARGE SCALE GENOMIC DNA]</scope>
    <source>
        <strain evidence="3 4">7K502</strain>
    </source>
</reference>
<organism evidence="3 4">
    <name type="scientific">Saccharopolyspora elongata</name>
    <dbReference type="NCBI Taxonomy" id="2530387"/>
    <lineage>
        <taxon>Bacteria</taxon>
        <taxon>Bacillati</taxon>
        <taxon>Actinomycetota</taxon>
        <taxon>Actinomycetes</taxon>
        <taxon>Pseudonocardiales</taxon>
        <taxon>Pseudonocardiaceae</taxon>
        <taxon>Saccharopolyspora</taxon>
    </lineage>
</organism>
<dbReference type="EMBL" id="SMKW01000041">
    <property type="protein sequence ID" value="TDD43187.1"/>
    <property type="molecule type" value="Genomic_DNA"/>
</dbReference>
<protein>
    <submittedName>
        <fullName evidence="3">DUF397 domain-containing protein</fullName>
    </submittedName>
</protein>
<name>A0A4V2YKR1_9PSEU</name>
<proteinExistence type="predicted"/>
<feature type="domain" description="DUF397" evidence="2">
    <location>
        <begin position="7"/>
        <end position="59"/>
    </location>
</feature>